<evidence type="ECO:0000256" key="3">
    <source>
        <dbReference type="ARBA" id="ARBA00022801"/>
    </source>
</evidence>
<dbReference type="OrthoDB" id="9775607at2"/>
<sequence length="585" mass="62536">MTQPRQNLIDVALGNALGDLAVVNARLVNVYTGEILDNQSVVTCGERIACVGTDVEYAIGDATTVIDAEGATLIPGLIDGHTHVAWLFTAGEFLKYVAVGGTTTIVTETLEPYPVAGLAGVLDFLASLKEQPIKFFATAPAMVSTSREAAGIDPADLEALLSREDIVGLGESYWQGVFQNREVFEPILAATLACGKKLEGHSAGARGSKLQAYAAYGVSSCHEPIKADEVLDRLRLGIHVMVREGSIRRDLAEIAAIREMVPDTRRLILTTDGISPRDLMEKGYMEFLVQKAIDCGFDPVTAVQMATLNVAEHFGLDDRIGGIAPGKIADMVLIPDPQTIRAMRVISNGRVIAKNGSLESAPRRHRFSPESLKTVHLSRPFEPSDFAVRASEDRDTAAVRAIEMVTDLVTKEAIVDLPVANGEIQVRDAGDLAKIAAIDRSRTPGKFFTGLIRGFGLTRGAMACSAAWDTSCIVVVGADEADMALCVNRIDELQGGAVVCESGRVVEEMALPIFGLMSELPLEELNEKLNAIQRAVADLGVAFPDPLLSLIALTGAAIPFVRICEEGLVHFKTGRTTGCSVNGEQ</sequence>
<evidence type="ECO:0000313" key="8">
    <source>
        <dbReference type="Proteomes" id="UP000427769"/>
    </source>
</evidence>
<keyword evidence="3" id="KW-0378">Hydrolase</keyword>
<dbReference type="Proteomes" id="UP000427769">
    <property type="component" value="Chromosome"/>
</dbReference>
<dbReference type="InterPro" id="IPR011059">
    <property type="entry name" value="Metal-dep_hydrolase_composite"/>
</dbReference>
<dbReference type="GO" id="GO:0000034">
    <property type="term" value="F:adenine deaminase activity"/>
    <property type="evidence" value="ECO:0007669"/>
    <property type="project" value="UniProtKB-EC"/>
</dbReference>
<gene>
    <name evidence="7" type="primary">ade_1</name>
    <name evidence="7" type="ORF">DSCW_32460</name>
</gene>
<dbReference type="Pfam" id="PF13382">
    <property type="entry name" value="Adenine_deam_C"/>
    <property type="match status" value="1"/>
</dbReference>
<dbReference type="EMBL" id="AP021875">
    <property type="protein sequence ID" value="BBO75829.1"/>
    <property type="molecule type" value="Genomic_DNA"/>
</dbReference>
<evidence type="ECO:0000259" key="5">
    <source>
        <dbReference type="Pfam" id="PF01979"/>
    </source>
</evidence>
<dbReference type="InterPro" id="IPR006680">
    <property type="entry name" value="Amidohydro-rel"/>
</dbReference>
<reference evidence="7 8" key="1">
    <citation type="submission" date="2019-11" db="EMBL/GenBank/DDBJ databases">
        <title>Comparative genomics of hydrocarbon-degrading Desulfosarcina strains.</title>
        <authorList>
            <person name="Watanabe M."/>
            <person name="Kojima H."/>
            <person name="Fukui M."/>
        </authorList>
    </citation>
    <scope>NUCLEOTIDE SEQUENCE [LARGE SCALE GENOMIC DNA]</scope>
    <source>
        <strain evidence="7 8">PP31</strain>
    </source>
</reference>
<dbReference type="Pfam" id="PF01979">
    <property type="entry name" value="Amidohydro_1"/>
    <property type="match status" value="1"/>
</dbReference>
<dbReference type="Gene3D" id="3.20.20.140">
    <property type="entry name" value="Metal-dependent hydrolases"/>
    <property type="match status" value="1"/>
</dbReference>
<dbReference type="InterPro" id="IPR032466">
    <property type="entry name" value="Metal_Hydrolase"/>
</dbReference>
<keyword evidence="8" id="KW-1185">Reference proteome</keyword>
<dbReference type="SUPFAM" id="SSF51556">
    <property type="entry name" value="Metallo-dependent hydrolases"/>
    <property type="match status" value="1"/>
</dbReference>
<evidence type="ECO:0000256" key="4">
    <source>
        <dbReference type="ARBA" id="ARBA00047720"/>
    </source>
</evidence>
<dbReference type="AlphaFoldDB" id="A0A5K7Z6K2"/>
<evidence type="ECO:0000256" key="2">
    <source>
        <dbReference type="ARBA" id="ARBA00012782"/>
    </source>
</evidence>
<organism evidence="7 8">
    <name type="scientific">Desulfosarcina widdelii</name>
    <dbReference type="NCBI Taxonomy" id="947919"/>
    <lineage>
        <taxon>Bacteria</taxon>
        <taxon>Pseudomonadati</taxon>
        <taxon>Thermodesulfobacteriota</taxon>
        <taxon>Desulfobacteria</taxon>
        <taxon>Desulfobacterales</taxon>
        <taxon>Desulfosarcinaceae</taxon>
        <taxon>Desulfosarcina</taxon>
    </lineage>
</organism>
<dbReference type="PANTHER" id="PTHR11113:SF2">
    <property type="entry name" value="ADENINE DEAMINASE"/>
    <property type="match status" value="1"/>
</dbReference>
<feature type="domain" description="Amidohydrolase-related" evidence="5">
    <location>
        <begin position="72"/>
        <end position="345"/>
    </location>
</feature>
<feature type="domain" description="Adenine deaminase C-terminal" evidence="6">
    <location>
        <begin position="408"/>
        <end position="573"/>
    </location>
</feature>
<proteinExistence type="inferred from homology"/>
<evidence type="ECO:0000259" key="6">
    <source>
        <dbReference type="Pfam" id="PF13382"/>
    </source>
</evidence>
<dbReference type="KEGG" id="dwd:DSCW_32460"/>
<dbReference type="SUPFAM" id="SSF51338">
    <property type="entry name" value="Composite domain of metallo-dependent hydrolases"/>
    <property type="match status" value="1"/>
</dbReference>
<evidence type="ECO:0000256" key="1">
    <source>
        <dbReference type="ARBA" id="ARBA00006773"/>
    </source>
</evidence>
<protein>
    <recommendedName>
        <fullName evidence="2">adenine deaminase</fullName>
        <ecNumber evidence="2">3.5.4.2</ecNumber>
    </recommendedName>
</protein>
<comment type="similarity">
    <text evidence="1">Belongs to the metallo-dependent hydrolases superfamily. Adenine deaminase family.</text>
</comment>
<name>A0A5K7Z6K2_9BACT</name>
<dbReference type="Gene3D" id="2.30.40.10">
    <property type="entry name" value="Urease, subunit C, domain 1"/>
    <property type="match status" value="1"/>
</dbReference>
<accession>A0A5K7Z6K2</accession>
<dbReference type="InterPro" id="IPR026912">
    <property type="entry name" value="Adenine_deam_C"/>
</dbReference>
<dbReference type="RefSeq" id="WP_155304717.1">
    <property type="nucleotide sequence ID" value="NZ_AP021875.1"/>
</dbReference>
<dbReference type="EC" id="3.5.4.2" evidence="2"/>
<dbReference type="PANTHER" id="PTHR11113">
    <property type="entry name" value="N-ACETYLGLUCOSAMINE-6-PHOSPHATE DEACETYLASE"/>
    <property type="match status" value="1"/>
</dbReference>
<comment type="catalytic activity">
    <reaction evidence="4">
        <text>adenine + H2O + H(+) = hypoxanthine + NH4(+)</text>
        <dbReference type="Rhea" id="RHEA:23688"/>
        <dbReference type="ChEBI" id="CHEBI:15377"/>
        <dbReference type="ChEBI" id="CHEBI:15378"/>
        <dbReference type="ChEBI" id="CHEBI:16708"/>
        <dbReference type="ChEBI" id="CHEBI:17368"/>
        <dbReference type="ChEBI" id="CHEBI:28938"/>
        <dbReference type="EC" id="3.5.4.2"/>
    </reaction>
</comment>
<evidence type="ECO:0000313" key="7">
    <source>
        <dbReference type="EMBL" id="BBO75829.1"/>
    </source>
</evidence>